<comment type="caution">
    <text evidence="2">The sequence shown here is derived from an EMBL/GenBank/DDBJ whole genome shotgun (WGS) entry which is preliminary data.</text>
</comment>
<dbReference type="EMBL" id="JAOPGA020000790">
    <property type="protein sequence ID" value="KAL0481759.1"/>
    <property type="molecule type" value="Genomic_DNA"/>
</dbReference>
<feature type="compositionally biased region" description="Polar residues" evidence="1">
    <location>
        <begin position="282"/>
        <end position="292"/>
    </location>
</feature>
<accession>A0AAW2YXN0</accession>
<keyword evidence="3" id="KW-1185">Reference proteome</keyword>
<protein>
    <submittedName>
        <fullName evidence="2">2-hydroxy-3-keto-5-methylthiopentenyl-1-phosphate phosphatase</fullName>
    </submittedName>
</protein>
<proteinExistence type="predicted"/>
<reference evidence="2 3" key="1">
    <citation type="submission" date="2024-03" db="EMBL/GenBank/DDBJ databases">
        <title>The Acrasis kona genome and developmental transcriptomes reveal deep origins of eukaryotic multicellular pathways.</title>
        <authorList>
            <person name="Sheikh S."/>
            <person name="Fu C.-J."/>
            <person name="Brown M.W."/>
            <person name="Baldauf S.L."/>
        </authorList>
    </citation>
    <scope>NUCLEOTIDE SEQUENCE [LARGE SCALE GENOMIC DNA]</scope>
    <source>
        <strain evidence="2 3">ATCC MYA-3509</strain>
    </source>
</reference>
<evidence type="ECO:0000256" key="1">
    <source>
        <dbReference type="SAM" id="MobiDB-lite"/>
    </source>
</evidence>
<sequence length="435" mass="48748">MEPFQGSFGRGGSAKTCMTLDEDANRTPISFHESRVPLFLRLNNAARSPRSNGNSPRTFFEHQLTPTSSTSTAPTLESPVTNFNILEQLNASKRDRELIDDKCCHEARNKNDQEYENTEFHSSMFYLSKGLTVEQTSKISGGKGNKEPVPRQSLHVNTNELLSAHPNVFIDKLYVTSTLMGHNKISQPKVIQSDMSKARVSIGKRLPQSHTIELHFDNIVVTQSSHNNGQKLFIRFTLVDGENELFLAHVDSAIFQTITRRGKQKRREKSIKSEDCTKRQRMTPTSDYDTPLLSASASISPTFDSNPIDFYMDQTTEIVSVEPSFVSLKGGQIIKIHLVGGIQYMYQPTIPIVILDTNEYAKVLSFDGETILIECPPRCGGFCSVNVSFDNLQSFIENSSCVGLNYIDFDISDETTNTADETGCVMDDLKWNLFP</sequence>
<feature type="region of interest" description="Disordered" evidence="1">
    <location>
        <begin position="264"/>
        <end position="292"/>
    </location>
</feature>
<feature type="compositionally biased region" description="Polar residues" evidence="1">
    <location>
        <begin position="46"/>
        <end position="57"/>
    </location>
</feature>
<dbReference type="Proteomes" id="UP001431209">
    <property type="component" value="Unassembled WGS sequence"/>
</dbReference>
<name>A0AAW2YXN0_9EUKA</name>
<feature type="region of interest" description="Disordered" evidence="1">
    <location>
        <begin position="46"/>
        <end position="76"/>
    </location>
</feature>
<gene>
    <name evidence="2" type="ORF">AKO1_010437</name>
</gene>
<dbReference type="AlphaFoldDB" id="A0AAW2YXN0"/>
<evidence type="ECO:0000313" key="2">
    <source>
        <dbReference type="EMBL" id="KAL0481759.1"/>
    </source>
</evidence>
<evidence type="ECO:0000313" key="3">
    <source>
        <dbReference type="Proteomes" id="UP001431209"/>
    </source>
</evidence>
<organism evidence="2 3">
    <name type="scientific">Acrasis kona</name>
    <dbReference type="NCBI Taxonomy" id="1008807"/>
    <lineage>
        <taxon>Eukaryota</taxon>
        <taxon>Discoba</taxon>
        <taxon>Heterolobosea</taxon>
        <taxon>Tetramitia</taxon>
        <taxon>Eutetramitia</taxon>
        <taxon>Acrasidae</taxon>
        <taxon>Acrasis</taxon>
    </lineage>
</organism>
<feature type="compositionally biased region" description="Low complexity" evidence="1">
    <location>
        <begin position="65"/>
        <end position="76"/>
    </location>
</feature>